<protein>
    <submittedName>
        <fullName evidence="1">Uncharacterized protein</fullName>
    </submittedName>
</protein>
<accession>A0A9P9ET17</accession>
<sequence length="364" mass="40671">MAVNVVNLSAIESLIATLKGQDAIVDITNTSSIIVILRNLIDATIAAGIYRIIPSKFSNNLNNAALRALPPFVTKAETTISNQAFLNWGICYSILNIDLKNKKITRLVDGNYILEWTLLDWNCSFIINFIGPGYKCDELAVGRGSKVKKLGDAHAPFITDSIVPDGNYSYLAVTDQGDYASPQVSCRNRRIPIQDPPFPKHLGAFRTELILWIGYAAVNDTSQPQPQNSSSDGWSDAYTPAIFGCEYYETNYTIQFTYINGIESQAVKRREFLTKVINTTFNPDEIDDDGTLDNTTASPKSNYVFPRDMHRYRLVAAYHPMGTTFRSLLNGTIELYGIRDTKLTTTRLIDDFSYLPVSNLQTEI</sequence>
<dbReference type="AlphaFoldDB" id="A0A9P9ET17"/>
<dbReference type="Proteomes" id="UP000717696">
    <property type="component" value="Unassembled WGS sequence"/>
</dbReference>
<reference evidence="1" key="1">
    <citation type="journal article" date="2021" name="Nat. Commun.">
        <title>Genetic determinants of endophytism in the Arabidopsis root mycobiome.</title>
        <authorList>
            <person name="Mesny F."/>
            <person name="Miyauchi S."/>
            <person name="Thiergart T."/>
            <person name="Pickel B."/>
            <person name="Atanasova L."/>
            <person name="Karlsson M."/>
            <person name="Huettel B."/>
            <person name="Barry K.W."/>
            <person name="Haridas S."/>
            <person name="Chen C."/>
            <person name="Bauer D."/>
            <person name="Andreopoulos W."/>
            <person name="Pangilinan J."/>
            <person name="LaButti K."/>
            <person name="Riley R."/>
            <person name="Lipzen A."/>
            <person name="Clum A."/>
            <person name="Drula E."/>
            <person name="Henrissat B."/>
            <person name="Kohler A."/>
            <person name="Grigoriev I.V."/>
            <person name="Martin F.M."/>
            <person name="Hacquard S."/>
        </authorList>
    </citation>
    <scope>NUCLEOTIDE SEQUENCE</scope>
    <source>
        <strain evidence="1">MPI-CAGE-AT-0021</strain>
    </source>
</reference>
<evidence type="ECO:0000313" key="2">
    <source>
        <dbReference type="Proteomes" id="UP000717696"/>
    </source>
</evidence>
<evidence type="ECO:0000313" key="1">
    <source>
        <dbReference type="EMBL" id="KAH7142935.1"/>
    </source>
</evidence>
<dbReference type="Gene3D" id="3.40.50.720">
    <property type="entry name" value="NAD(P)-binding Rossmann-like Domain"/>
    <property type="match status" value="1"/>
</dbReference>
<keyword evidence="2" id="KW-1185">Reference proteome</keyword>
<name>A0A9P9ET17_9HYPO</name>
<gene>
    <name evidence="1" type="ORF">B0J13DRAFT_526380</name>
</gene>
<dbReference type="EMBL" id="JAGMUU010000011">
    <property type="protein sequence ID" value="KAH7142935.1"/>
    <property type="molecule type" value="Genomic_DNA"/>
</dbReference>
<dbReference type="PANTHER" id="PTHR35041">
    <property type="entry name" value="MEDIATOR OF RNA POLYMERASE II TRANSCRIPTION SUBUNIT 1"/>
    <property type="match status" value="1"/>
</dbReference>
<comment type="caution">
    <text evidence="1">The sequence shown here is derived from an EMBL/GenBank/DDBJ whole genome shotgun (WGS) entry which is preliminary data.</text>
</comment>
<dbReference type="PANTHER" id="PTHR35041:SF3">
    <property type="entry name" value="FORMYLMETHIONINE DEFORMYLASE-LIKE PROTEIN"/>
    <property type="match status" value="1"/>
</dbReference>
<proteinExistence type="predicted"/>
<dbReference type="OrthoDB" id="5340195at2759"/>
<organism evidence="1 2">
    <name type="scientific">Dactylonectria estremocensis</name>
    <dbReference type="NCBI Taxonomy" id="1079267"/>
    <lineage>
        <taxon>Eukaryota</taxon>
        <taxon>Fungi</taxon>
        <taxon>Dikarya</taxon>
        <taxon>Ascomycota</taxon>
        <taxon>Pezizomycotina</taxon>
        <taxon>Sordariomycetes</taxon>
        <taxon>Hypocreomycetidae</taxon>
        <taxon>Hypocreales</taxon>
        <taxon>Nectriaceae</taxon>
        <taxon>Dactylonectria</taxon>
    </lineage>
</organism>